<dbReference type="InterPro" id="IPR034161">
    <property type="entry name" value="Pepsin-like_plant"/>
</dbReference>
<dbReference type="PROSITE" id="PS51767">
    <property type="entry name" value="PEPTIDASE_A1"/>
    <property type="match status" value="1"/>
</dbReference>
<evidence type="ECO:0000256" key="5">
    <source>
        <dbReference type="ARBA" id="ARBA00023180"/>
    </source>
</evidence>
<dbReference type="GO" id="GO:0006508">
    <property type="term" value="P:proteolysis"/>
    <property type="evidence" value="ECO:0007669"/>
    <property type="project" value="UniProtKB-KW"/>
</dbReference>
<keyword evidence="4" id="KW-0378">Hydrolase</keyword>
<dbReference type="AlphaFoldDB" id="A0A5D3BNH1"/>
<dbReference type="InterPro" id="IPR033121">
    <property type="entry name" value="PEPTIDASE_A1"/>
</dbReference>
<protein>
    <submittedName>
        <fullName evidence="7">Aspartyl protease family protein 2</fullName>
    </submittedName>
</protein>
<evidence type="ECO:0000259" key="6">
    <source>
        <dbReference type="PROSITE" id="PS51767"/>
    </source>
</evidence>
<dbReference type="CDD" id="cd05476">
    <property type="entry name" value="pepsin_A_like_plant"/>
    <property type="match status" value="1"/>
</dbReference>
<organism evidence="7 8">
    <name type="scientific">Cucumis melo var. makuwa</name>
    <name type="common">Oriental melon</name>
    <dbReference type="NCBI Taxonomy" id="1194695"/>
    <lineage>
        <taxon>Eukaryota</taxon>
        <taxon>Viridiplantae</taxon>
        <taxon>Streptophyta</taxon>
        <taxon>Embryophyta</taxon>
        <taxon>Tracheophyta</taxon>
        <taxon>Spermatophyta</taxon>
        <taxon>Magnoliopsida</taxon>
        <taxon>eudicotyledons</taxon>
        <taxon>Gunneridae</taxon>
        <taxon>Pentapetalae</taxon>
        <taxon>rosids</taxon>
        <taxon>fabids</taxon>
        <taxon>Cucurbitales</taxon>
        <taxon>Cucurbitaceae</taxon>
        <taxon>Benincaseae</taxon>
        <taxon>Cucumis</taxon>
    </lineage>
</organism>
<keyword evidence="5" id="KW-0325">Glycoprotein</keyword>
<evidence type="ECO:0000256" key="2">
    <source>
        <dbReference type="ARBA" id="ARBA00022670"/>
    </source>
</evidence>
<keyword evidence="3" id="KW-0064">Aspartyl protease</keyword>
<dbReference type="Pfam" id="PF14541">
    <property type="entry name" value="TAXi_C"/>
    <property type="match status" value="1"/>
</dbReference>
<evidence type="ECO:0000256" key="4">
    <source>
        <dbReference type="ARBA" id="ARBA00022801"/>
    </source>
</evidence>
<comment type="similarity">
    <text evidence="1">Belongs to the peptidase A1 family.</text>
</comment>
<dbReference type="EMBL" id="SSTD01017006">
    <property type="protein sequence ID" value="TYK00282.1"/>
    <property type="molecule type" value="Genomic_DNA"/>
</dbReference>
<comment type="caution">
    <text evidence="7">The sequence shown here is derived from an EMBL/GenBank/DDBJ whole genome shotgun (WGS) entry which is preliminary data.</text>
</comment>
<dbReference type="FunFam" id="2.40.70.10:FF:000033">
    <property type="entry name" value="Aspartyl protease family protein"/>
    <property type="match status" value="1"/>
</dbReference>
<dbReference type="Proteomes" id="UP000321947">
    <property type="component" value="Unassembled WGS sequence"/>
</dbReference>
<gene>
    <name evidence="7" type="ORF">E5676_scaffold1728G00240</name>
</gene>
<evidence type="ECO:0000313" key="8">
    <source>
        <dbReference type="Proteomes" id="UP000321947"/>
    </source>
</evidence>
<sequence>MGLGRGSISFSSQLGRRFGNKFSYCLMDYTLSPPPTSFLMIGGGLHSLPVNNATKISYTPLQINPLSPTFYYITINSITIDGVKLPINPAVWEIDEQGNGGTVVDSGTTLTYLTKTAYEEVLKSVRRRVKLPNAAELTPGFDLCVNASGESRRPSLPRLRFRLGGGAVFAPPPRNYFLETEEGVMCLAIRAVESGNGFSVIGNLMQQGFLLEFDKEESRLGFTRRGCGLP</sequence>
<feature type="domain" description="Peptidase A1" evidence="6">
    <location>
        <begin position="1"/>
        <end position="223"/>
    </location>
</feature>
<dbReference type="Gene3D" id="2.40.70.10">
    <property type="entry name" value="Acid Proteases"/>
    <property type="match status" value="2"/>
</dbReference>
<dbReference type="InterPro" id="IPR021109">
    <property type="entry name" value="Peptidase_aspartic_dom_sf"/>
</dbReference>
<name>A0A5D3BNH1_CUCMM</name>
<dbReference type="InterPro" id="IPR032799">
    <property type="entry name" value="TAXi_C"/>
</dbReference>
<accession>A0A5D3BNH1</accession>
<keyword evidence="2 7" id="KW-0645">Protease</keyword>
<dbReference type="PANTHER" id="PTHR47967">
    <property type="entry name" value="OS07G0603500 PROTEIN-RELATED"/>
    <property type="match status" value="1"/>
</dbReference>
<dbReference type="InterPro" id="IPR032861">
    <property type="entry name" value="TAXi_N"/>
</dbReference>
<evidence type="ECO:0000256" key="3">
    <source>
        <dbReference type="ARBA" id="ARBA00022750"/>
    </source>
</evidence>
<dbReference type="PANTHER" id="PTHR47967:SF46">
    <property type="entry name" value="ASPARTIC PROTEINASE NEPENTHESIN-1"/>
    <property type="match status" value="1"/>
</dbReference>
<dbReference type="GO" id="GO:0004190">
    <property type="term" value="F:aspartic-type endopeptidase activity"/>
    <property type="evidence" value="ECO:0007669"/>
    <property type="project" value="UniProtKB-KW"/>
</dbReference>
<reference evidence="7 8" key="1">
    <citation type="submission" date="2019-08" db="EMBL/GenBank/DDBJ databases">
        <title>Draft genome sequences of two oriental melons (Cucumis melo L. var makuwa).</title>
        <authorList>
            <person name="Kwon S.-Y."/>
        </authorList>
    </citation>
    <scope>NUCLEOTIDE SEQUENCE [LARGE SCALE GENOMIC DNA]</scope>
    <source>
        <strain evidence="8">cv. Chang Bougi</strain>
        <tissue evidence="7">Leaf</tissue>
    </source>
</reference>
<dbReference type="InterPro" id="IPR051708">
    <property type="entry name" value="Plant_Aspart_Prot_A1"/>
</dbReference>
<evidence type="ECO:0000256" key="1">
    <source>
        <dbReference type="ARBA" id="ARBA00007447"/>
    </source>
</evidence>
<dbReference type="Pfam" id="PF14543">
    <property type="entry name" value="TAXi_N"/>
    <property type="match status" value="1"/>
</dbReference>
<proteinExistence type="inferred from homology"/>
<evidence type="ECO:0000313" key="7">
    <source>
        <dbReference type="EMBL" id="TYK00282.1"/>
    </source>
</evidence>
<dbReference type="SUPFAM" id="SSF50630">
    <property type="entry name" value="Acid proteases"/>
    <property type="match status" value="1"/>
</dbReference>